<protein>
    <submittedName>
        <fullName evidence="4">HYR domain-containing protein</fullName>
    </submittedName>
</protein>
<evidence type="ECO:0000256" key="1">
    <source>
        <dbReference type="ARBA" id="ARBA00022737"/>
    </source>
</evidence>
<dbReference type="OrthoDB" id="5481789at2"/>
<dbReference type="PROSITE" id="PS51257">
    <property type="entry name" value="PROKAR_LIPOPROTEIN"/>
    <property type="match status" value="1"/>
</dbReference>
<keyword evidence="1" id="KW-0677">Repeat</keyword>
<dbReference type="InterPro" id="IPR003410">
    <property type="entry name" value="HYR_dom"/>
</dbReference>
<comment type="caution">
    <text evidence="4">The sequence shown here is derived from an EMBL/GenBank/DDBJ whole genome shotgun (WGS) entry which is preliminary data.</text>
</comment>
<dbReference type="PROSITE" id="PS50825">
    <property type="entry name" value="HYR"/>
    <property type="match status" value="6"/>
</dbReference>
<name>A0A3A8RA43_9BACT</name>
<dbReference type="PANTHER" id="PTHR24273:SF32">
    <property type="entry name" value="HYALIN"/>
    <property type="match status" value="1"/>
</dbReference>
<keyword evidence="5" id="KW-1185">Reference proteome</keyword>
<feature type="domain" description="HYR" evidence="3">
    <location>
        <begin position="1186"/>
        <end position="1267"/>
    </location>
</feature>
<dbReference type="SUPFAM" id="SSF82171">
    <property type="entry name" value="DPP6 N-terminal domain-like"/>
    <property type="match status" value="1"/>
</dbReference>
<feature type="chain" id="PRO_5017218432" evidence="2">
    <location>
        <begin position="30"/>
        <end position="1552"/>
    </location>
</feature>
<dbReference type="PANTHER" id="PTHR24273">
    <property type="entry name" value="FI04643P-RELATED"/>
    <property type="match status" value="1"/>
</dbReference>
<feature type="domain" description="HYR" evidence="3">
    <location>
        <begin position="1031"/>
        <end position="1109"/>
    </location>
</feature>
<feature type="domain" description="HYR" evidence="3">
    <location>
        <begin position="1268"/>
        <end position="1345"/>
    </location>
</feature>
<feature type="domain" description="HYR" evidence="3">
    <location>
        <begin position="949"/>
        <end position="1030"/>
    </location>
</feature>
<proteinExistence type="predicted"/>
<dbReference type="Pfam" id="PF02494">
    <property type="entry name" value="HYR"/>
    <property type="match status" value="8"/>
</dbReference>
<dbReference type="EMBL" id="RAWM01000009">
    <property type="protein sequence ID" value="RKH72274.1"/>
    <property type="molecule type" value="Genomic_DNA"/>
</dbReference>
<evidence type="ECO:0000256" key="2">
    <source>
        <dbReference type="SAM" id="SignalP"/>
    </source>
</evidence>
<feature type="signal peptide" evidence="2">
    <location>
        <begin position="1"/>
        <end position="29"/>
    </location>
</feature>
<accession>A0A3A8RA43</accession>
<evidence type="ECO:0000313" key="5">
    <source>
        <dbReference type="Proteomes" id="UP000282656"/>
    </source>
</evidence>
<evidence type="ECO:0000313" key="4">
    <source>
        <dbReference type="EMBL" id="RKH72274.1"/>
    </source>
</evidence>
<keyword evidence="2" id="KW-0732">Signal</keyword>
<feature type="domain" description="HYR" evidence="3">
    <location>
        <begin position="1428"/>
        <end position="1506"/>
    </location>
</feature>
<dbReference type="RefSeq" id="WP_121769173.1">
    <property type="nucleotide sequence ID" value="NZ_RAWM01000009.1"/>
</dbReference>
<sequence>MASRHPLRLTSVLAAGLVLLLTACTPTQMPEEPAASAPVEGSPPIDFQAVIRRVNQAYRSESEGFTGGQETLAALGAIDSSSETTIDYPVPAPTRNAESEPVIAVSSSSGTYLVIWTVDNGGNQDVIGTRVTTLTGTVLDPKGIRLATGPNNQSHPSVATDGRHFLVTWDESGSVKGARYEISSGSRLGSVFSLSTAAGGQSSSAMAFDGTQYLVVWNDSRNGTPGDVYGTRVRASDGVVLDPAGIPIGTGPGAQGSPAVSFDGSRFLVAWSDSRNDPMSDDLYGARVDAAGTVLDPAGIPISTAAGGQSHPSIASMAGTFLVTWDDARDGVTGTFGARVRGSDGVVLDPQGLAIATGGTTAQESSAVASDGSRFLVVWRKQADILGRRVQADGALLDPGGVLLSASPSLDKQSPAALFDGTRFLVVWEHRTEVLQDIYGVRVRASDFVVLDTPSLLLSAANNAEVDAVVAAGTQSYLVVWSDDRDLSGASSIYGMRLRATDGALLHPKPVRLGTGSRSRSTPSVAFAEGRFLVTWRASALGSPDGDIHGVRIRESDGAVLDAPDLIISAAAQPQGNPKVASGDGLFFVTWEDSRNGTGTDVYGARIRASDGAVLDADGIAVATGSFNESSPATAFGAGYFLVAWTDERNGSTNPDIHGARVRASDGIVVDSPSLPITTRAEAQRTPAVAFDGSHFLTVWTDQKSGARSEVYGARVRAQDGAVLDNGGRSFFANTSISKEVPAVAFDGNVYLLVWREVTPTSLQLMGGRLAPDLSQVDASRFFLSNMTPLDLTVVNTTPLSLASWGRGRFLAVYEPHDWMPGQFRVRFRLVYDPANGAKCGSNPDCTSRFCVEGVCCSSACVGGTCGSGTCTYPPATLTCPGDVVAEATSASGVPVSYPAASATGQPPLAVTYSQASGSVFALGGTAVTASLLDGAGRSASCGFSITVRDTTAPVLTCPGEVVVEAVGRTGAPVDFPAPTVTDAVTSAPALTLSHERGSTFPVGTTQVMATAKDAAGNSASCAIPVTVRDTTPPSLSCPADLAVEATSLQGANVTYAAASASDPVSDVTVEYSAASGSHFGVGDTQVRVRATDGAGNSASCTFTVTVSLPPPPKVTCPSPVLAEATSARGASVVYPAATPAGRGPLSVTYSQVSGTEFPLGSTSVSATVTDGLGRTDTCSFFVTVRDTQAPSVTCGPEVVVEATGPSGATVTFATPTATDAVTAPLQVELSHASGAVFPVGSTRVVATATDEAGNTSGCAFFVVVLDRTAPVLTCGANVVAEATGPTGAIVDFVAPSAVDAVTPTPELVVSHAPGSLFPPGITRVTATATDAAGNTSQCAFTVTVRDTTPPKVGCPAPRAVEARDAMGTRVDFFVATPHDTVTVSPSVSLSHPTGSLFPPGTTEVVLSATDDAGNSASCAFTITVQDTTEPVVTCPSLVQKEDAPPEGLAVDYPAAIAQDAVSVPTLSYSHASGAVFPVGTTLVTATATDASGNSATCTFPVRVTARVQPPDEPSPAGGFGCGASTSAGLSWSGLLMFAWGMTRRRRSRSAA</sequence>
<reference evidence="5" key="1">
    <citation type="submission" date="2018-09" db="EMBL/GenBank/DDBJ databases">
        <authorList>
            <person name="Livingstone P.G."/>
            <person name="Whitworth D.E."/>
        </authorList>
    </citation>
    <scope>NUCLEOTIDE SEQUENCE [LARGE SCALE GENOMIC DNA]</scope>
    <source>
        <strain evidence="5">AB047A</strain>
    </source>
</reference>
<organism evidence="4 5">
    <name type="scientific">Corallococcus interemptor</name>
    <dbReference type="NCBI Taxonomy" id="2316720"/>
    <lineage>
        <taxon>Bacteria</taxon>
        <taxon>Pseudomonadati</taxon>
        <taxon>Myxococcota</taxon>
        <taxon>Myxococcia</taxon>
        <taxon>Myxococcales</taxon>
        <taxon>Cystobacterineae</taxon>
        <taxon>Myxococcaceae</taxon>
        <taxon>Corallococcus</taxon>
    </lineage>
</organism>
<evidence type="ECO:0000259" key="3">
    <source>
        <dbReference type="PROSITE" id="PS50825"/>
    </source>
</evidence>
<dbReference type="Proteomes" id="UP000282656">
    <property type="component" value="Unassembled WGS sequence"/>
</dbReference>
<gene>
    <name evidence="4" type="ORF">D7X96_05525</name>
</gene>
<feature type="domain" description="HYR" evidence="3">
    <location>
        <begin position="1346"/>
        <end position="1427"/>
    </location>
</feature>